<accession>A0ABQ1G7X2</accession>
<dbReference type="Proteomes" id="UP000627464">
    <property type="component" value="Unassembled WGS sequence"/>
</dbReference>
<protein>
    <submittedName>
        <fullName evidence="1">Uncharacterized protein</fullName>
    </submittedName>
</protein>
<sequence length="68" mass="7633">MYEVKNLTVLFLEDDDFQNPNVTIGSGALKENVDKASLDAEVMIYKNVIIKNRFGNAAKFPFIPSLPQ</sequence>
<gene>
    <name evidence="1" type="ORF">GCM10011328_11660</name>
</gene>
<comment type="caution">
    <text evidence="1">The sequence shown here is derived from an EMBL/GenBank/DDBJ whole genome shotgun (WGS) entry which is preliminary data.</text>
</comment>
<dbReference type="RefSeq" id="WP_188471446.1">
    <property type="nucleotide sequence ID" value="NZ_BMFZ01000003.1"/>
</dbReference>
<proteinExistence type="predicted"/>
<name>A0ABQ1G7X2_9GAMM</name>
<dbReference type="EMBL" id="BMFZ01000003">
    <property type="protein sequence ID" value="GGA38490.1"/>
    <property type="molecule type" value="Genomic_DNA"/>
</dbReference>
<keyword evidence="2" id="KW-1185">Reference proteome</keyword>
<organism evidence="1 2">
    <name type="scientific">Hafnia psychrotolerans</name>
    <dbReference type="NCBI Taxonomy" id="1477018"/>
    <lineage>
        <taxon>Bacteria</taxon>
        <taxon>Pseudomonadati</taxon>
        <taxon>Pseudomonadota</taxon>
        <taxon>Gammaproteobacteria</taxon>
        <taxon>Enterobacterales</taxon>
        <taxon>Hafniaceae</taxon>
        <taxon>Hafnia</taxon>
    </lineage>
</organism>
<reference evidence="2" key="1">
    <citation type="journal article" date="2019" name="Int. J. Syst. Evol. Microbiol.">
        <title>The Global Catalogue of Microorganisms (GCM) 10K type strain sequencing project: providing services to taxonomists for standard genome sequencing and annotation.</title>
        <authorList>
            <consortium name="The Broad Institute Genomics Platform"/>
            <consortium name="The Broad Institute Genome Sequencing Center for Infectious Disease"/>
            <person name="Wu L."/>
            <person name="Ma J."/>
        </authorList>
    </citation>
    <scope>NUCLEOTIDE SEQUENCE [LARGE SCALE GENOMIC DNA]</scope>
    <source>
        <strain evidence="2">CGMCC 1.12806</strain>
    </source>
</reference>
<evidence type="ECO:0000313" key="1">
    <source>
        <dbReference type="EMBL" id="GGA38490.1"/>
    </source>
</evidence>
<evidence type="ECO:0000313" key="2">
    <source>
        <dbReference type="Proteomes" id="UP000627464"/>
    </source>
</evidence>